<dbReference type="PANTHER" id="PTHR35923:SF2">
    <property type="entry name" value="ENDOGLUCANASE"/>
    <property type="match status" value="1"/>
</dbReference>
<proteinExistence type="inferred from homology"/>
<evidence type="ECO:0000256" key="5">
    <source>
        <dbReference type="ARBA" id="ARBA00023295"/>
    </source>
</evidence>
<keyword evidence="12" id="KW-1185">Reference proteome</keyword>
<keyword evidence="9" id="KW-0472">Membrane</keyword>
<dbReference type="EMBL" id="JNBR01000395">
    <property type="protein sequence ID" value="OQR93805.1"/>
    <property type="molecule type" value="Genomic_DNA"/>
</dbReference>
<evidence type="ECO:0000256" key="1">
    <source>
        <dbReference type="ARBA" id="ARBA00005641"/>
    </source>
</evidence>
<dbReference type="Gene3D" id="3.20.20.80">
    <property type="entry name" value="Glycosidases"/>
    <property type="match status" value="1"/>
</dbReference>
<dbReference type="SUPFAM" id="SSF51445">
    <property type="entry name" value="(Trans)glycosidases"/>
    <property type="match status" value="1"/>
</dbReference>
<dbReference type="GO" id="GO:0030245">
    <property type="term" value="P:cellulose catabolic process"/>
    <property type="evidence" value="ECO:0007669"/>
    <property type="project" value="UniProtKB-KW"/>
</dbReference>
<keyword evidence="5 7" id="KW-0326">Glycosidase</keyword>
<evidence type="ECO:0000313" key="11">
    <source>
        <dbReference type="EMBL" id="OQR93805.1"/>
    </source>
</evidence>
<dbReference type="GO" id="GO:0004553">
    <property type="term" value="F:hydrolase activity, hydrolyzing O-glycosyl compounds"/>
    <property type="evidence" value="ECO:0007669"/>
    <property type="project" value="InterPro"/>
</dbReference>
<dbReference type="InterPro" id="IPR017853">
    <property type="entry name" value="GH"/>
</dbReference>
<evidence type="ECO:0000313" key="12">
    <source>
        <dbReference type="Proteomes" id="UP000243579"/>
    </source>
</evidence>
<dbReference type="AlphaFoldDB" id="A0A1V9Z723"/>
<sequence>METPTHKYAHEATTPTDNSAILNLDAPILDAPQAHRHRRIAIAVAALLVVGAVTGVLVWQFSSSSSDSNQSAAKDPSAVNPTTAPTPAPTRTFYSIGKIQDGSTWAANEDNNPLVYPSRGCVQPNYLSKHGQIFVVGSDKVERPIAIKGINWFGMETINNIPFGLWTNDQNGTTLYEITAFLSRNNFNSVRLPLSVQSLLLNTPPTKAMVHEEANAAFDTSSYVGAVGSVVKALGSRGISVLLDLHNLNATEKGDAWFGNSTTADQFMQAMDVLTSSYCNATFWNVIGVDLKNEPYGTTWGDNGPKDFRTGAATIANRMLNACGSWLAFVEGNAAKHNLTFAEQTSYFFDWWGGGLRDAGKFPLQLAVPQKVVYSPHYYSPSVYPQSYLVQGGKRDGDVLVGYTEYDDPTLSAVVHQSSEEMFGYLRSVQDGALVLGEFGGLFALDAHEKKTTQRVTQNVVRLLSQPGYAGGYMWSLNPESGYEYNPSSVQGHWTEGLLEKDWVHVNMQYLNALKDMDTMPHLASFPCLT</sequence>
<evidence type="ECO:0000256" key="3">
    <source>
        <dbReference type="ARBA" id="ARBA00023001"/>
    </source>
</evidence>
<dbReference type="PROSITE" id="PS00659">
    <property type="entry name" value="GLYCOSYL_HYDROL_F5"/>
    <property type="match status" value="1"/>
</dbReference>
<comment type="similarity">
    <text evidence="1 7">Belongs to the glycosyl hydrolase 5 (cellulase A) family.</text>
</comment>
<evidence type="ECO:0000256" key="7">
    <source>
        <dbReference type="RuleBase" id="RU361153"/>
    </source>
</evidence>
<keyword evidence="6" id="KW-0624">Polysaccharide degradation</keyword>
<evidence type="ECO:0000256" key="4">
    <source>
        <dbReference type="ARBA" id="ARBA00023277"/>
    </source>
</evidence>
<gene>
    <name evidence="11" type="ORF">ACHHYP_02269</name>
</gene>
<dbReference type="Pfam" id="PF00150">
    <property type="entry name" value="Cellulase"/>
    <property type="match status" value="1"/>
</dbReference>
<keyword evidence="3" id="KW-0136">Cellulose degradation</keyword>
<organism evidence="11 12">
    <name type="scientific">Achlya hypogyna</name>
    <name type="common">Oomycete</name>
    <name type="synonym">Protoachlya hypogyna</name>
    <dbReference type="NCBI Taxonomy" id="1202772"/>
    <lineage>
        <taxon>Eukaryota</taxon>
        <taxon>Sar</taxon>
        <taxon>Stramenopiles</taxon>
        <taxon>Oomycota</taxon>
        <taxon>Saprolegniomycetes</taxon>
        <taxon>Saprolegniales</taxon>
        <taxon>Achlyaceae</taxon>
        <taxon>Achlya</taxon>
    </lineage>
</organism>
<accession>A0A1V9Z723</accession>
<feature type="transmembrane region" description="Helical" evidence="9">
    <location>
        <begin position="40"/>
        <end position="61"/>
    </location>
</feature>
<keyword evidence="9" id="KW-0812">Transmembrane</keyword>
<protein>
    <submittedName>
        <fullName evidence="11">Cell 5A endo-1,4-betaglucanase</fullName>
    </submittedName>
</protein>
<feature type="region of interest" description="Disordered" evidence="8">
    <location>
        <begin position="65"/>
        <end position="93"/>
    </location>
</feature>
<dbReference type="STRING" id="1202772.A0A1V9Z723"/>
<evidence type="ECO:0000259" key="10">
    <source>
        <dbReference type="Pfam" id="PF00150"/>
    </source>
</evidence>
<evidence type="ECO:0000256" key="9">
    <source>
        <dbReference type="SAM" id="Phobius"/>
    </source>
</evidence>
<evidence type="ECO:0000256" key="8">
    <source>
        <dbReference type="SAM" id="MobiDB-lite"/>
    </source>
</evidence>
<name>A0A1V9Z723_ACHHY</name>
<dbReference type="OrthoDB" id="442731at2759"/>
<dbReference type="Proteomes" id="UP000243579">
    <property type="component" value="Unassembled WGS sequence"/>
</dbReference>
<dbReference type="PANTHER" id="PTHR35923">
    <property type="entry name" value="MAJOR EXTRACELLULAR ENDOGLUCANASE"/>
    <property type="match status" value="1"/>
</dbReference>
<keyword evidence="2 7" id="KW-0378">Hydrolase</keyword>
<dbReference type="InterPro" id="IPR001547">
    <property type="entry name" value="Glyco_hydro_5"/>
</dbReference>
<keyword evidence="9" id="KW-1133">Transmembrane helix</keyword>
<comment type="caution">
    <text evidence="11">The sequence shown here is derived from an EMBL/GenBank/DDBJ whole genome shotgun (WGS) entry which is preliminary data.</text>
</comment>
<keyword evidence="4" id="KW-0119">Carbohydrate metabolism</keyword>
<evidence type="ECO:0000256" key="6">
    <source>
        <dbReference type="ARBA" id="ARBA00023326"/>
    </source>
</evidence>
<evidence type="ECO:0000256" key="2">
    <source>
        <dbReference type="ARBA" id="ARBA00022801"/>
    </source>
</evidence>
<reference evidence="11 12" key="1">
    <citation type="journal article" date="2014" name="Genome Biol. Evol.">
        <title>The secreted proteins of Achlya hypogyna and Thraustotheca clavata identify the ancestral oomycete secretome and reveal gene acquisitions by horizontal gene transfer.</title>
        <authorList>
            <person name="Misner I."/>
            <person name="Blouin N."/>
            <person name="Leonard G."/>
            <person name="Richards T.A."/>
            <person name="Lane C.E."/>
        </authorList>
    </citation>
    <scope>NUCLEOTIDE SEQUENCE [LARGE SCALE GENOMIC DNA]</scope>
    <source>
        <strain evidence="11 12">ATCC 48635</strain>
    </source>
</reference>
<feature type="domain" description="Glycoside hydrolase family 5" evidence="10">
    <location>
        <begin position="148"/>
        <end position="480"/>
    </location>
</feature>
<dbReference type="InterPro" id="IPR018087">
    <property type="entry name" value="Glyco_hydro_5_CS"/>
</dbReference>